<name>A0A8R7QPN7_TRIUA</name>
<evidence type="ECO:0000313" key="3">
    <source>
        <dbReference type="Proteomes" id="UP000015106"/>
    </source>
</evidence>
<organism evidence="2 3">
    <name type="scientific">Triticum urartu</name>
    <name type="common">Red wild einkorn</name>
    <name type="synonym">Crithodium urartu</name>
    <dbReference type="NCBI Taxonomy" id="4572"/>
    <lineage>
        <taxon>Eukaryota</taxon>
        <taxon>Viridiplantae</taxon>
        <taxon>Streptophyta</taxon>
        <taxon>Embryophyta</taxon>
        <taxon>Tracheophyta</taxon>
        <taxon>Spermatophyta</taxon>
        <taxon>Magnoliopsida</taxon>
        <taxon>Liliopsida</taxon>
        <taxon>Poales</taxon>
        <taxon>Poaceae</taxon>
        <taxon>BOP clade</taxon>
        <taxon>Pooideae</taxon>
        <taxon>Triticodae</taxon>
        <taxon>Triticeae</taxon>
        <taxon>Triticinae</taxon>
        <taxon>Triticum</taxon>
    </lineage>
</organism>
<dbReference type="AlphaFoldDB" id="A0A8R7QPN7"/>
<reference evidence="2" key="3">
    <citation type="submission" date="2022-06" db="UniProtKB">
        <authorList>
            <consortium name="EnsemblPlants"/>
        </authorList>
    </citation>
    <scope>IDENTIFICATION</scope>
</reference>
<keyword evidence="3" id="KW-1185">Reference proteome</keyword>
<feature type="compositionally biased region" description="Basic residues" evidence="1">
    <location>
        <begin position="73"/>
        <end position="88"/>
    </location>
</feature>
<evidence type="ECO:0000256" key="1">
    <source>
        <dbReference type="SAM" id="MobiDB-lite"/>
    </source>
</evidence>
<accession>A0A8R7QPN7</accession>
<feature type="region of interest" description="Disordered" evidence="1">
    <location>
        <begin position="70"/>
        <end position="100"/>
    </location>
</feature>
<proteinExistence type="predicted"/>
<reference evidence="3" key="1">
    <citation type="journal article" date="2013" name="Nature">
        <title>Draft genome of the wheat A-genome progenitor Triticum urartu.</title>
        <authorList>
            <person name="Ling H.Q."/>
            <person name="Zhao S."/>
            <person name="Liu D."/>
            <person name="Wang J."/>
            <person name="Sun H."/>
            <person name="Zhang C."/>
            <person name="Fan H."/>
            <person name="Li D."/>
            <person name="Dong L."/>
            <person name="Tao Y."/>
            <person name="Gao C."/>
            <person name="Wu H."/>
            <person name="Li Y."/>
            <person name="Cui Y."/>
            <person name="Guo X."/>
            <person name="Zheng S."/>
            <person name="Wang B."/>
            <person name="Yu K."/>
            <person name="Liang Q."/>
            <person name="Yang W."/>
            <person name="Lou X."/>
            <person name="Chen J."/>
            <person name="Feng M."/>
            <person name="Jian J."/>
            <person name="Zhang X."/>
            <person name="Luo G."/>
            <person name="Jiang Y."/>
            <person name="Liu J."/>
            <person name="Wang Z."/>
            <person name="Sha Y."/>
            <person name="Zhang B."/>
            <person name="Wu H."/>
            <person name="Tang D."/>
            <person name="Shen Q."/>
            <person name="Xue P."/>
            <person name="Zou S."/>
            <person name="Wang X."/>
            <person name="Liu X."/>
            <person name="Wang F."/>
            <person name="Yang Y."/>
            <person name="An X."/>
            <person name="Dong Z."/>
            <person name="Zhang K."/>
            <person name="Zhang X."/>
            <person name="Luo M.C."/>
            <person name="Dvorak J."/>
            <person name="Tong Y."/>
            <person name="Wang J."/>
            <person name="Yang H."/>
            <person name="Li Z."/>
            <person name="Wang D."/>
            <person name="Zhang A."/>
            <person name="Wang J."/>
        </authorList>
    </citation>
    <scope>NUCLEOTIDE SEQUENCE</scope>
    <source>
        <strain evidence="3">cv. G1812</strain>
    </source>
</reference>
<dbReference type="EnsemblPlants" id="TuG1812G0600001364.01.T01">
    <property type="protein sequence ID" value="TuG1812G0600001364.01.T01.cds372485"/>
    <property type="gene ID" value="TuG1812G0600001364.01"/>
</dbReference>
<sequence>MVMSVKSALRIWLTISTHRSRTDLRRKAPSKTPRRRRPSRAKVSATQTAHANCARCAGCFSHRLNALPMGAGRSRRIRRRTRSGRLRRSPVTGPRASCPT</sequence>
<dbReference type="Proteomes" id="UP000015106">
    <property type="component" value="Chromosome 6"/>
</dbReference>
<protein>
    <submittedName>
        <fullName evidence="2">Uncharacterized protein</fullName>
    </submittedName>
</protein>
<dbReference type="Gramene" id="TuG1812G0600001364.01.T01">
    <property type="protein sequence ID" value="TuG1812G0600001364.01.T01.cds372485"/>
    <property type="gene ID" value="TuG1812G0600001364.01"/>
</dbReference>
<feature type="region of interest" description="Disordered" evidence="1">
    <location>
        <begin position="22"/>
        <end position="46"/>
    </location>
</feature>
<feature type="compositionally biased region" description="Basic residues" evidence="1">
    <location>
        <begin position="27"/>
        <end position="40"/>
    </location>
</feature>
<evidence type="ECO:0000313" key="2">
    <source>
        <dbReference type="EnsemblPlants" id="TuG1812G0600001364.01.T01.cds372485"/>
    </source>
</evidence>
<reference evidence="2" key="2">
    <citation type="submission" date="2018-03" db="EMBL/GenBank/DDBJ databases">
        <title>The Triticum urartu genome reveals the dynamic nature of wheat genome evolution.</title>
        <authorList>
            <person name="Ling H."/>
            <person name="Ma B."/>
            <person name="Shi X."/>
            <person name="Liu H."/>
            <person name="Dong L."/>
            <person name="Sun H."/>
            <person name="Cao Y."/>
            <person name="Gao Q."/>
            <person name="Zheng S."/>
            <person name="Li Y."/>
            <person name="Yu Y."/>
            <person name="Du H."/>
            <person name="Qi M."/>
            <person name="Li Y."/>
            <person name="Yu H."/>
            <person name="Cui Y."/>
            <person name="Wang N."/>
            <person name="Chen C."/>
            <person name="Wu H."/>
            <person name="Zhao Y."/>
            <person name="Zhang J."/>
            <person name="Li Y."/>
            <person name="Zhou W."/>
            <person name="Zhang B."/>
            <person name="Hu W."/>
            <person name="Eijk M."/>
            <person name="Tang J."/>
            <person name="Witsenboer H."/>
            <person name="Zhao S."/>
            <person name="Li Z."/>
            <person name="Zhang A."/>
            <person name="Wang D."/>
            <person name="Liang C."/>
        </authorList>
    </citation>
    <scope>NUCLEOTIDE SEQUENCE [LARGE SCALE GENOMIC DNA]</scope>
    <source>
        <strain evidence="2">cv. G1812</strain>
    </source>
</reference>